<gene>
    <name evidence="1" type="ORF">KHU32_04960</name>
</gene>
<dbReference type="EMBL" id="JAHCDA010000001">
    <property type="protein sequence ID" value="MBS7810276.1"/>
    <property type="molecule type" value="Genomic_DNA"/>
</dbReference>
<name>A0ABS5Q997_9PROT</name>
<dbReference type="RefSeq" id="WP_213668905.1">
    <property type="nucleotide sequence ID" value="NZ_JAHCDA010000001.1"/>
</dbReference>
<dbReference type="Proteomes" id="UP000766336">
    <property type="component" value="Unassembled WGS sequence"/>
</dbReference>
<comment type="caution">
    <text evidence="1">The sequence shown here is derived from an EMBL/GenBank/DDBJ whole genome shotgun (WGS) entry which is preliminary data.</text>
</comment>
<organism evidence="1 2">
    <name type="scientific">Roseococcus pinisoli</name>
    <dbReference type="NCBI Taxonomy" id="2835040"/>
    <lineage>
        <taxon>Bacteria</taxon>
        <taxon>Pseudomonadati</taxon>
        <taxon>Pseudomonadota</taxon>
        <taxon>Alphaproteobacteria</taxon>
        <taxon>Acetobacterales</taxon>
        <taxon>Roseomonadaceae</taxon>
        <taxon>Roseococcus</taxon>
    </lineage>
</organism>
<accession>A0ABS5Q997</accession>
<protein>
    <submittedName>
        <fullName evidence="1">Uncharacterized protein</fullName>
    </submittedName>
</protein>
<proteinExistence type="predicted"/>
<reference evidence="1 2" key="1">
    <citation type="submission" date="2021-05" db="EMBL/GenBank/DDBJ databases">
        <title>Roseococcus sp. XZZS9, whole genome shotgun sequencing project.</title>
        <authorList>
            <person name="Zhao G."/>
            <person name="Shen L."/>
        </authorList>
    </citation>
    <scope>NUCLEOTIDE SEQUENCE [LARGE SCALE GENOMIC DNA]</scope>
    <source>
        <strain evidence="1 2">XZZS9</strain>
    </source>
</reference>
<evidence type="ECO:0000313" key="2">
    <source>
        <dbReference type="Proteomes" id="UP000766336"/>
    </source>
</evidence>
<evidence type="ECO:0000313" key="1">
    <source>
        <dbReference type="EMBL" id="MBS7810276.1"/>
    </source>
</evidence>
<sequence>MLIGAIRDMVAPGPQRVLLDLREGGGMRGFHLTASLSHLMAHGVEAEFWAIHADKDDVLLELELMRRRSDQLILRWTPNVPAVRFSYYVAMADALPHGSTWDAARRCCRHAILGLMFPDPGTRPKKNMTILDGHDLRAFAMSLETRLQPRTGLRRLLGA</sequence>
<keyword evidence="2" id="KW-1185">Reference proteome</keyword>